<dbReference type="Pfam" id="PF13377">
    <property type="entry name" value="Peripla_BP_3"/>
    <property type="match status" value="1"/>
</dbReference>
<evidence type="ECO:0000259" key="5">
    <source>
        <dbReference type="PROSITE" id="PS50943"/>
    </source>
</evidence>
<dbReference type="EMBL" id="DSGB01000005">
    <property type="protein sequence ID" value="HER96174.1"/>
    <property type="molecule type" value="Genomic_DNA"/>
</dbReference>
<reference evidence="6" key="1">
    <citation type="journal article" date="2020" name="mSystems">
        <title>Genome- and Community-Level Interaction Insights into Carbon Utilization and Element Cycling Functions of Hydrothermarchaeota in Hydrothermal Sediment.</title>
        <authorList>
            <person name="Zhou Z."/>
            <person name="Liu Y."/>
            <person name="Xu W."/>
            <person name="Pan J."/>
            <person name="Luo Z.H."/>
            <person name="Li M."/>
        </authorList>
    </citation>
    <scope>NUCLEOTIDE SEQUENCE [LARGE SCALE GENOMIC DNA]</scope>
    <source>
        <strain evidence="6">SpSt-143</strain>
    </source>
</reference>
<dbReference type="AlphaFoldDB" id="A0A7V2F652"/>
<evidence type="ECO:0000256" key="3">
    <source>
        <dbReference type="ARBA" id="ARBA00023163"/>
    </source>
</evidence>
<protein>
    <submittedName>
        <fullName evidence="6">LacI family transcriptional regulator</fullName>
    </submittedName>
</protein>
<evidence type="ECO:0000259" key="4">
    <source>
        <dbReference type="PROSITE" id="PS50932"/>
    </source>
</evidence>
<dbReference type="CDD" id="cd06267">
    <property type="entry name" value="PBP1_LacI_sugar_binding-like"/>
    <property type="match status" value="1"/>
</dbReference>
<keyword evidence="2" id="KW-0238">DNA-binding</keyword>
<keyword evidence="3" id="KW-0804">Transcription</keyword>
<sequence>MAQRIRREKKDKVTIYDVAREAGVAISTVSRVLNNSSDVSDETRQRVLRAIEKLQFRPDRTARTLAQKKTRVLAVAVTSFTTPFHNEILKGVRTALENVDADLLLSDLGSKHPQQKLLNFLRRGAVDGLLLIGLPADEKLTLELRALHAPVVMVGYHHTDFDCFYWDDRTGARIAVQHLIACGHRRIGMIRSHTEGSLQLDRIAGYREALEAAGIPYEPELVRAGKTEKHAGFSEEAGYEAMQELLAITPRVTAVFASSDVQALGAWKALREAGLRVGEDVALVGYDDIKISEYIGLSSVSQNMHTVGKESARLLVERVEGIRQDPPLEVLIVPQLKIRYTSDCSQRT</sequence>
<dbReference type="PANTHER" id="PTHR30146:SF109">
    <property type="entry name" value="HTH-TYPE TRANSCRIPTIONAL REGULATOR GALS"/>
    <property type="match status" value="1"/>
</dbReference>
<dbReference type="PANTHER" id="PTHR30146">
    <property type="entry name" value="LACI-RELATED TRANSCRIPTIONAL REPRESSOR"/>
    <property type="match status" value="1"/>
</dbReference>
<name>A0A7V2F652_RHOMR</name>
<dbReference type="SUPFAM" id="SSF53822">
    <property type="entry name" value="Periplasmic binding protein-like I"/>
    <property type="match status" value="1"/>
</dbReference>
<feature type="domain" description="HTH lacI-type" evidence="4">
    <location>
        <begin position="13"/>
        <end position="67"/>
    </location>
</feature>
<dbReference type="InterPro" id="IPR000843">
    <property type="entry name" value="HTH_LacI"/>
</dbReference>
<dbReference type="SUPFAM" id="SSF47413">
    <property type="entry name" value="lambda repressor-like DNA-binding domains"/>
    <property type="match status" value="1"/>
</dbReference>
<dbReference type="InterPro" id="IPR046335">
    <property type="entry name" value="LacI/GalR-like_sensor"/>
</dbReference>
<dbReference type="PRINTS" id="PR00036">
    <property type="entry name" value="HTHLACI"/>
</dbReference>
<dbReference type="Gene3D" id="3.40.50.2300">
    <property type="match status" value="2"/>
</dbReference>
<dbReference type="InterPro" id="IPR010982">
    <property type="entry name" value="Lambda_DNA-bd_dom_sf"/>
</dbReference>
<evidence type="ECO:0000256" key="2">
    <source>
        <dbReference type="ARBA" id="ARBA00023125"/>
    </source>
</evidence>
<organism evidence="6">
    <name type="scientific">Rhodothermus marinus</name>
    <name type="common">Rhodothermus obamensis</name>
    <dbReference type="NCBI Taxonomy" id="29549"/>
    <lineage>
        <taxon>Bacteria</taxon>
        <taxon>Pseudomonadati</taxon>
        <taxon>Rhodothermota</taxon>
        <taxon>Rhodothermia</taxon>
        <taxon>Rhodothermales</taxon>
        <taxon>Rhodothermaceae</taxon>
        <taxon>Rhodothermus</taxon>
    </lineage>
</organism>
<dbReference type="GO" id="GO:0003700">
    <property type="term" value="F:DNA-binding transcription factor activity"/>
    <property type="evidence" value="ECO:0007669"/>
    <property type="project" value="TreeGrafter"/>
</dbReference>
<evidence type="ECO:0000256" key="1">
    <source>
        <dbReference type="ARBA" id="ARBA00023015"/>
    </source>
</evidence>
<dbReference type="SMART" id="SM00354">
    <property type="entry name" value="HTH_LACI"/>
    <property type="match status" value="1"/>
</dbReference>
<dbReference type="CDD" id="cd01392">
    <property type="entry name" value="HTH_LacI"/>
    <property type="match status" value="1"/>
</dbReference>
<gene>
    <name evidence="6" type="ORF">ENO59_06615</name>
</gene>
<evidence type="ECO:0000313" key="6">
    <source>
        <dbReference type="EMBL" id="HER96174.1"/>
    </source>
</evidence>
<keyword evidence="1" id="KW-0805">Transcription regulation</keyword>
<dbReference type="Pfam" id="PF00356">
    <property type="entry name" value="LacI"/>
    <property type="match status" value="1"/>
</dbReference>
<dbReference type="GO" id="GO:0000976">
    <property type="term" value="F:transcription cis-regulatory region binding"/>
    <property type="evidence" value="ECO:0007669"/>
    <property type="project" value="TreeGrafter"/>
</dbReference>
<proteinExistence type="predicted"/>
<comment type="caution">
    <text evidence="6">The sequence shown here is derived from an EMBL/GenBank/DDBJ whole genome shotgun (WGS) entry which is preliminary data.</text>
</comment>
<feature type="domain" description="HTH cro/C1-type" evidence="5">
    <location>
        <begin position="4"/>
        <end position="61"/>
    </location>
</feature>
<dbReference type="PROSITE" id="PS50932">
    <property type="entry name" value="HTH_LACI_2"/>
    <property type="match status" value="1"/>
</dbReference>
<dbReference type="InterPro" id="IPR001387">
    <property type="entry name" value="Cro/C1-type_HTH"/>
</dbReference>
<dbReference type="InterPro" id="IPR028082">
    <property type="entry name" value="Peripla_BP_I"/>
</dbReference>
<dbReference type="Gene3D" id="1.10.260.40">
    <property type="entry name" value="lambda repressor-like DNA-binding domains"/>
    <property type="match status" value="1"/>
</dbReference>
<dbReference type="PROSITE" id="PS50943">
    <property type="entry name" value="HTH_CROC1"/>
    <property type="match status" value="1"/>
</dbReference>
<accession>A0A7V2F652</accession>